<accession>A0A166L4P5</accession>
<evidence type="ECO:0000313" key="3">
    <source>
        <dbReference type="EMBL" id="KZP22571.1"/>
    </source>
</evidence>
<keyword evidence="4" id="KW-1185">Reference proteome</keyword>
<gene>
    <name evidence="3" type="ORF">FIBSPDRAFT_952691</name>
</gene>
<proteinExistence type="predicted"/>
<feature type="region of interest" description="Disordered" evidence="2">
    <location>
        <begin position="1"/>
        <end position="20"/>
    </location>
</feature>
<name>A0A166L4P5_9AGAM</name>
<dbReference type="AlphaFoldDB" id="A0A166L4P5"/>
<dbReference type="Proteomes" id="UP000076532">
    <property type="component" value="Unassembled WGS sequence"/>
</dbReference>
<dbReference type="EMBL" id="KV417538">
    <property type="protein sequence ID" value="KZP22571.1"/>
    <property type="molecule type" value="Genomic_DNA"/>
</dbReference>
<feature type="coiled-coil region" evidence="1">
    <location>
        <begin position="131"/>
        <end position="165"/>
    </location>
</feature>
<protein>
    <submittedName>
        <fullName evidence="3">Uncharacterized protein</fullName>
    </submittedName>
</protein>
<evidence type="ECO:0000256" key="1">
    <source>
        <dbReference type="SAM" id="Coils"/>
    </source>
</evidence>
<reference evidence="3 4" key="1">
    <citation type="journal article" date="2016" name="Mol. Biol. Evol.">
        <title>Comparative Genomics of Early-Diverging Mushroom-Forming Fungi Provides Insights into the Origins of Lignocellulose Decay Capabilities.</title>
        <authorList>
            <person name="Nagy L.G."/>
            <person name="Riley R."/>
            <person name="Tritt A."/>
            <person name="Adam C."/>
            <person name="Daum C."/>
            <person name="Floudas D."/>
            <person name="Sun H."/>
            <person name="Yadav J.S."/>
            <person name="Pangilinan J."/>
            <person name="Larsson K.H."/>
            <person name="Matsuura K."/>
            <person name="Barry K."/>
            <person name="Labutti K."/>
            <person name="Kuo R."/>
            <person name="Ohm R.A."/>
            <person name="Bhattacharya S.S."/>
            <person name="Shirouzu T."/>
            <person name="Yoshinaga Y."/>
            <person name="Martin F.M."/>
            <person name="Grigoriev I.V."/>
            <person name="Hibbett D.S."/>
        </authorList>
    </citation>
    <scope>NUCLEOTIDE SEQUENCE [LARGE SCALE GENOMIC DNA]</scope>
    <source>
        <strain evidence="3 4">CBS 109695</strain>
    </source>
</reference>
<evidence type="ECO:0000256" key="2">
    <source>
        <dbReference type="SAM" id="MobiDB-lite"/>
    </source>
</evidence>
<sequence length="185" mass="21031">MSFASGTHKHQFSDSSSTTTSLLSFGLPPFLGYETNLATKMSPPCSRSTTPDITSPTYRDPIGYKIKYQVVCQTFSVNISQFVDLNFVATKVTMLPRTIHEHHDVAAIEIESECKKNYMDLLEFLLMQRQVEEADRSVAAAGKMKDEAEKNAEYLREQLQRLKITMEQGSYALNVRIHEEVVRQE</sequence>
<evidence type="ECO:0000313" key="4">
    <source>
        <dbReference type="Proteomes" id="UP000076532"/>
    </source>
</evidence>
<organism evidence="3 4">
    <name type="scientific">Athelia psychrophila</name>
    <dbReference type="NCBI Taxonomy" id="1759441"/>
    <lineage>
        <taxon>Eukaryota</taxon>
        <taxon>Fungi</taxon>
        <taxon>Dikarya</taxon>
        <taxon>Basidiomycota</taxon>
        <taxon>Agaricomycotina</taxon>
        <taxon>Agaricomycetes</taxon>
        <taxon>Agaricomycetidae</taxon>
        <taxon>Atheliales</taxon>
        <taxon>Atheliaceae</taxon>
        <taxon>Athelia</taxon>
    </lineage>
</organism>
<keyword evidence="1" id="KW-0175">Coiled coil</keyword>